<dbReference type="InterPro" id="IPR015330">
    <property type="entry name" value="DNA_primase/pol_bifunc_N"/>
</dbReference>
<reference evidence="4 5" key="1">
    <citation type="journal article" date="2018" name="Int. J. Syst. Evol. Microbiol.">
        <title>Epidermidibacterium keratini gen. nov., sp. nov., a member of the family Sporichthyaceae, isolated from keratin epidermis.</title>
        <authorList>
            <person name="Lee D.G."/>
            <person name="Trujillo M.E."/>
            <person name="Kang S."/>
            <person name="Nam J.J."/>
            <person name="Kim Y.J."/>
        </authorList>
    </citation>
    <scope>NUCLEOTIDE SEQUENCE [LARGE SCALE GENOMIC DNA]</scope>
    <source>
        <strain evidence="4 5">EPI-7</strain>
    </source>
</reference>
<dbReference type="OrthoDB" id="3218228at2"/>
<feature type="domain" description="DNA primase/polymerase bifunctional N-terminal" evidence="3">
    <location>
        <begin position="11"/>
        <end position="176"/>
    </location>
</feature>
<dbReference type="RefSeq" id="WP_100244604.1">
    <property type="nucleotide sequence ID" value="NZ_CP047156.1"/>
</dbReference>
<dbReference type="Pfam" id="PF09250">
    <property type="entry name" value="Prim-Pol"/>
    <property type="match status" value="1"/>
</dbReference>
<name>A0A7L4YMD7_9ACTN</name>
<dbReference type="SMART" id="SM00943">
    <property type="entry name" value="Prim-Pol"/>
    <property type="match status" value="1"/>
</dbReference>
<proteinExistence type="predicted"/>
<dbReference type="InterPro" id="IPR014820">
    <property type="entry name" value="PriCT_1"/>
</dbReference>
<dbReference type="SUPFAM" id="SSF56747">
    <property type="entry name" value="Prim-pol domain"/>
    <property type="match status" value="1"/>
</dbReference>
<dbReference type="CDD" id="cd04859">
    <property type="entry name" value="Prim_Pol"/>
    <property type="match status" value="1"/>
</dbReference>
<evidence type="ECO:0000256" key="1">
    <source>
        <dbReference type="SAM" id="MobiDB-lite"/>
    </source>
</evidence>
<evidence type="ECO:0000259" key="2">
    <source>
        <dbReference type="SMART" id="SM00942"/>
    </source>
</evidence>
<dbReference type="SMART" id="SM00942">
    <property type="entry name" value="PriCT_1"/>
    <property type="match status" value="1"/>
</dbReference>
<evidence type="ECO:0000313" key="5">
    <source>
        <dbReference type="Proteomes" id="UP000463857"/>
    </source>
</evidence>
<sequence length="290" mass="31314">MDASWPLGRAAMVFAQSGVPVFPCAPEGKQPITRRGFHDATTDPAQVEAWWRRFPAANIGMPTGRASGVSVVDVDVHGVNGFDAIRAARREGLVHGWETMVRSPTGGLHIYFPAADSEQPSWQAGRAGVDFRGDRGYIIVPPSRRQIDGESVLYRPTSFAPTDGRALDAQRLREFLTPPRPRPKTGPISDAGAMVDAGRMASWLSGQSTDRNLKLFWAACRLAEGNVPVSEALDAFASVEQPDFGQREITRTVESAYRTITTGVGTSTRAESVPERFGPVPAATRAGRGL</sequence>
<evidence type="ECO:0000313" key="4">
    <source>
        <dbReference type="EMBL" id="QHB99978.1"/>
    </source>
</evidence>
<protein>
    <submittedName>
        <fullName evidence="4">DNA primase</fullName>
    </submittedName>
</protein>
<organism evidence="4 5">
    <name type="scientific">Epidermidibacterium keratini</name>
    <dbReference type="NCBI Taxonomy" id="1891644"/>
    <lineage>
        <taxon>Bacteria</taxon>
        <taxon>Bacillati</taxon>
        <taxon>Actinomycetota</taxon>
        <taxon>Actinomycetes</taxon>
        <taxon>Sporichthyales</taxon>
        <taxon>Sporichthyaceae</taxon>
        <taxon>Epidermidibacterium</taxon>
    </lineage>
</organism>
<dbReference type="InParanoid" id="A0A7L4YMD7"/>
<dbReference type="KEGG" id="eke:EK0264_06595"/>
<dbReference type="Proteomes" id="UP000463857">
    <property type="component" value="Chromosome"/>
</dbReference>
<feature type="domain" description="Primase C-terminal 1" evidence="2">
    <location>
        <begin position="201"/>
        <end position="262"/>
    </location>
</feature>
<evidence type="ECO:0000259" key="3">
    <source>
        <dbReference type="SMART" id="SM00943"/>
    </source>
</evidence>
<keyword evidence="5" id="KW-1185">Reference proteome</keyword>
<gene>
    <name evidence="4" type="ORF">EK0264_06595</name>
</gene>
<dbReference type="EMBL" id="CP047156">
    <property type="protein sequence ID" value="QHB99978.1"/>
    <property type="molecule type" value="Genomic_DNA"/>
</dbReference>
<dbReference type="AlphaFoldDB" id="A0A7L4YMD7"/>
<feature type="region of interest" description="Disordered" evidence="1">
    <location>
        <begin position="266"/>
        <end position="290"/>
    </location>
</feature>
<accession>A0A7L4YMD7</accession>